<organism evidence="2 3">
    <name type="scientific">Dongia mobilis</name>
    <dbReference type="NCBI Taxonomy" id="578943"/>
    <lineage>
        <taxon>Bacteria</taxon>
        <taxon>Pseudomonadati</taxon>
        <taxon>Pseudomonadota</taxon>
        <taxon>Alphaproteobacteria</taxon>
        <taxon>Rhodospirillales</taxon>
        <taxon>Dongiaceae</taxon>
        <taxon>Dongia</taxon>
    </lineage>
</organism>
<dbReference type="AlphaFoldDB" id="A0A4V3DEF3"/>
<name>A0A4V3DEF3_9PROT</name>
<dbReference type="InterPro" id="IPR022742">
    <property type="entry name" value="Hydrolase_4"/>
</dbReference>
<dbReference type="PANTHER" id="PTHR12277:SF81">
    <property type="entry name" value="PROTEIN ABHD13"/>
    <property type="match status" value="1"/>
</dbReference>
<reference evidence="2 3" key="1">
    <citation type="submission" date="2019-03" db="EMBL/GenBank/DDBJ databases">
        <title>Genomic Encyclopedia of Type Strains, Phase III (KMG-III): the genomes of soil and plant-associated and newly described type strains.</title>
        <authorList>
            <person name="Whitman W."/>
        </authorList>
    </citation>
    <scope>NUCLEOTIDE SEQUENCE [LARGE SCALE GENOMIC DNA]</scope>
    <source>
        <strain evidence="2 3">CGMCC 1.7660</strain>
    </source>
</reference>
<dbReference type="Gene3D" id="3.40.50.1820">
    <property type="entry name" value="alpha/beta hydrolase"/>
    <property type="match status" value="1"/>
</dbReference>
<dbReference type="SUPFAM" id="SSF53474">
    <property type="entry name" value="alpha/beta-Hydrolases"/>
    <property type="match status" value="1"/>
</dbReference>
<dbReference type="EMBL" id="SNYW01000010">
    <property type="protein sequence ID" value="TDQ81062.1"/>
    <property type="molecule type" value="Genomic_DNA"/>
</dbReference>
<evidence type="ECO:0000313" key="2">
    <source>
        <dbReference type="EMBL" id="TDQ81062.1"/>
    </source>
</evidence>
<dbReference type="Proteomes" id="UP000295783">
    <property type="component" value="Unassembled WGS sequence"/>
</dbReference>
<accession>A0A4V3DEF3</accession>
<gene>
    <name evidence="2" type="ORF">A8950_2932</name>
</gene>
<proteinExistence type="predicted"/>
<evidence type="ECO:0000313" key="3">
    <source>
        <dbReference type="Proteomes" id="UP000295783"/>
    </source>
</evidence>
<comment type="caution">
    <text evidence="2">The sequence shown here is derived from an EMBL/GenBank/DDBJ whole genome shotgun (WGS) entry which is preliminary data.</text>
</comment>
<dbReference type="Pfam" id="PF12146">
    <property type="entry name" value="Hydrolase_4"/>
    <property type="match status" value="1"/>
</dbReference>
<evidence type="ECO:0000259" key="1">
    <source>
        <dbReference type="Pfam" id="PF12146"/>
    </source>
</evidence>
<feature type="domain" description="Serine aminopeptidase S33" evidence="1">
    <location>
        <begin position="73"/>
        <end position="179"/>
    </location>
</feature>
<keyword evidence="3" id="KW-1185">Reference proteome</keyword>
<protein>
    <recommendedName>
        <fullName evidence="1">Serine aminopeptidase S33 domain-containing protein</fullName>
    </recommendedName>
</protein>
<dbReference type="PANTHER" id="PTHR12277">
    <property type="entry name" value="ALPHA/BETA HYDROLASE DOMAIN-CONTAINING PROTEIN"/>
    <property type="match status" value="1"/>
</dbReference>
<dbReference type="InterPro" id="IPR029058">
    <property type="entry name" value="AB_hydrolase_fold"/>
</dbReference>
<sequence length="268" mass="29097">MLTGVAVGLTATYLLLLLTLVFAQRKIVFRPDPAAVTPAQFFAPEGMAEVTLKTADGLAITSWYLKPQRADGQVIAYFHGNAGHRGNRVPRILPYAAEGYGILMVGYRGYGGNPGTPSEDGLYQDARAALDFLQEQGVAPDQLILFGESLGAAVATQMATERPARALILEAPFASIARSARARYPFLVFDALVRDKFDNFAKIDRVGKPLFVIHGVRDATTPVAFGRQLLERAREPKQGYFPEAAGHNDLMHHGMPERVLAFLAELGG</sequence>